<feature type="domain" description="USP" evidence="7">
    <location>
        <begin position="3"/>
        <end position="396"/>
    </location>
</feature>
<dbReference type="OMA" id="LELFWIE"/>
<sequence>MLKGIKNRGNTCFLNSLLICLSKSLVVKKVKDDLFQQFLISTLEYLNECHDAKNLELFWIELRKRQPTLFSQNPENQEPQDAFEILLFLLSESKLLDYCLIISQSPYCEIPEHRDCIYIHQSWVKDIVYYIWDQNVDINNLKLLADVNDNSQSIRMFKMIPGSADQYNWHLNDKMETDLFTYHVETQSNEYLYKIEIVLQYVENDITQTILRTRFLYLEQKITQHQLYYRLRQQLEQTPVNFDVYSVNGYISDQNELWQPVSPLYLVFRTKDLDEFLWCKQLDIPNQVLNYQNFFKSDKPLQVEGQLTNTLILILQRNDIVKNTNPYFIRQELKVKTRMYDLMGICCHIGDAKGGHYVSYIKNMNMWQMWDDERVEMRNIDFQCMQTAYILFYKLR</sequence>
<dbReference type="InterPro" id="IPR038765">
    <property type="entry name" value="Papain-like_cys_pep_sf"/>
</dbReference>
<keyword evidence="9" id="KW-1185">Reference proteome</keyword>
<dbReference type="InterPro" id="IPR050164">
    <property type="entry name" value="Peptidase_C19"/>
</dbReference>
<dbReference type="SUPFAM" id="SSF54001">
    <property type="entry name" value="Cysteine proteinases"/>
    <property type="match status" value="1"/>
</dbReference>
<evidence type="ECO:0000256" key="3">
    <source>
        <dbReference type="ARBA" id="ARBA00022670"/>
    </source>
</evidence>
<dbReference type="AlphaFoldDB" id="A0BQJ4"/>
<dbReference type="Pfam" id="PF00443">
    <property type="entry name" value="UCH"/>
    <property type="match status" value="1"/>
</dbReference>
<dbReference type="STRING" id="5888.A0BQJ4"/>
<dbReference type="GO" id="GO:0031647">
    <property type="term" value="P:regulation of protein stability"/>
    <property type="evidence" value="ECO:0000318"/>
    <property type="project" value="GO_Central"/>
</dbReference>
<evidence type="ECO:0000313" key="9">
    <source>
        <dbReference type="Proteomes" id="UP000000600"/>
    </source>
</evidence>
<protein>
    <recommendedName>
        <fullName evidence="2">ubiquitinyl hydrolase 1</fullName>
        <ecNumber evidence="2">3.4.19.12</ecNumber>
    </recommendedName>
</protein>
<dbReference type="InterPro" id="IPR001394">
    <property type="entry name" value="Peptidase_C19_UCH"/>
</dbReference>
<evidence type="ECO:0000256" key="4">
    <source>
        <dbReference type="ARBA" id="ARBA00022786"/>
    </source>
</evidence>
<dbReference type="KEGG" id="ptm:GSPATT00031040001"/>
<dbReference type="GO" id="GO:0016579">
    <property type="term" value="P:protein deubiquitination"/>
    <property type="evidence" value="ECO:0007669"/>
    <property type="project" value="InterPro"/>
</dbReference>
<dbReference type="RefSeq" id="XP_001428209.1">
    <property type="nucleotide sequence ID" value="XM_001428172.1"/>
</dbReference>
<accession>A0BQJ4</accession>
<dbReference type="Proteomes" id="UP000000600">
    <property type="component" value="Unassembled WGS sequence"/>
</dbReference>
<dbReference type="EMBL" id="CT868009">
    <property type="protein sequence ID" value="CAK60811.1"/>
    <property type="molecule type" value="Genomic_DNA"/>
</dbReference>
<dbReference type="OrthoDB" id="292964at2759"/>
<gene>
    <name evidence="8" type="ORF">GSPATT00031040001</name>
</gene>
<organism evidence="8 9">
    <name type="scientific">Paramecium tetraurelia</name>
    <dbReference type="NCBI Taxonomy" id="5888"/>
    <lineage>
        <taxon>Eukaryota</taxon>
        <taxon>Sar</taxon>
        <taxon>Alveolata</taxon>
        <taxon>Ciliophora</taxon>
        <taxon>Intramacronucleata</taxon>
        <taxon>Oligohymenophorea</taxon>
        <taxon>Peniculida</taxon>
        <taxon>Parameciidae</taxon>
        <taxon>Paramecium</taxon>
    </lineage>
</organism>
<evidence type="ECO:0000256" key="6">
    <source>
        <dbReference type="ARBA" id="ARBA00022807"/>
    </source>
</evidence>
<keyword evidence="5" id="KW-0378">Hydrolase</keyword>
<dbReference type="GeneID" id="5013993"/>
<keyword evidence="3" id="KW-0645">Protease</keyword>
<dbReference type="InterPro" id="IPR018200">
    <property type="entry name" value="USP_CS"/>
</dbReference>
<dbReference type="GO" id="GO:0004843">
    <property type="term" value="F:cysteine-type deubiquitinase activity"/>
    <property type="evidence" value="ECO:0000318"/>
    <property type="project" value="GO_Central"/>
</dbReference>
<dbReference type="PROSITE" id="PS50235">
    <property type="entry name" value="USP_3"/>
    <property type="match status" value="1"/>
</dbReference>
<evidence type="ECO:0000313" key="8">
    <source>
        <dbReference type="EMBL" id="CAK60811.1"/>
    </source>
</evidence>
<reference evidence="8 9" key="1">
    <citation type="journal article" date="2006" name="Nature">
        <title>Global trends of whole-genome duplications revealed by the ciliate Paramecium tetraurelia.</title>
        <authorList>
            <consortium name="Genoscope"/>
            <person name="Aury J.-M."/>
            <person name="Jaillon O."/>
            <person name="Duret L."/>
            <person name="Noel B."/>
            <person name="Jubin C."/>
            <person name="Porcel B.M."/>
            <person name="Segurens B."/>
            <person name="Daubin V."/>
            <person name="Anthouard V."/>
            <person name="Aiach N."/>
            <person name="Arnaiz O."/>
            <person name="Billaut A."/>
            <person name="Beisson J."/>
            <person name="Blanc I."/>
            <person name="Bouhouche K."/>
            <person name="Camara F."/>
            <person name="Duharcourt S."/>
            <person name="Guigo R."/>
            <person name="Gogendeau D."/>
            <person name="Katinka M."/>
            <person name="Keller A.-M."/>
            <person name="Kissmehl R."/>
            <person name="Klotz C."/>
            <person name="Koll F."/>
            <person name="Le Moue A."/>
            <person name="Lepere C."/>
            <person name="Malinsky S."/>
            <person name="Nowacki M."/>
            <person name="Nowak J.K."/>
            <person name="Plattner H."/>
            <person name="Poulain J."/>
            <person name="Ruiz F."/>
            <person name="Serrano V."/>
            <person name="Zagulski M."/>
            <person name="Dessen P."/>
            <person name="Betermier M."/>
            <person name="Weissenbach J."/>
            <person name="Scarpelli C."/>
            <person name="Schachter V."/>
            <person name="Sperling L."/>
            <person name="Meyer E."/>
            <person name="Cohen J."/>
            <person name="Wincker P."/>
        </authorList>
    </citation>
    <scope>NUCLEOTIDE SEQUENCE [LARGE SCALE GENOMIC DNA]</scope>
    <source>
        <strain evidence="8 9">Stock d4-2</strain>
    </source>
</reference>
<proteinExistence type="predicted"/>
<dbReference type="HOGENOM" id="CLU_697295_0_0_1"/>
<keyword evidence="4" id="KW-0833">Ubl conjugation pathway</keyword>
<evidence type="ECO:0000256" key="1">
    <source>
        <dbReference type="ARBA" id="ARBA00000707"/>
    </source>
</evidence>
<dbReference type="EC" id="3.4.19.12" evidence="2"/>
<dbReference type="PROSITE" id="PS00973">
    <property type="entry name" value="USP_2"/>
    <property type="match status" value="1"/>
</dbReference>
<dbReference type="GO" id="GO:0006508">
    <property type="term" value="P:proteolysis"/>
    <property type="evidence" value="ECO:0007669"/>
    <property type="project" value="UniProtKB-KW"/>
</dbReference>
<keyword evidence="6" id="KW-0788">Thiol protease</keyword>
<evidence type="ECO:0000256" key="5">
    <source>
        <dbReference type="ARBA" id="ARBA00022801"/>
    </source>
</evidence>
<dbReference type="PANTHER" id="PTHR24006:SF687">
    <property type="entry name" value="UBIQUITIN CARBOXYL-TERMINAL HYDROLASE 10"/>
    <property type="match status" value="1"/>
</dbReference>
<comment type="catalytic activity">
    <reaction evidence="1">
        <text>Thiol-dependent hydrolysis of ester, thioester, amide, peptide and isopeptide bonds formed by the C-terminal Gly of ubiquitin (a 76-residue protein attached to proteins as an intracellular targeting signal).</text>
        <dbReference type="EC" id="3.4.19.12"/>
    </reaction>
</comment>
<dbReference type="InParanoid" id="A0BQJ4"/>
<dbReference type="eggNOG" id="KOG1870">
    <property type="taxonomic scope" value="Eukaryota"/>
</dbReference>
<dbReference type="PANTHER" id="PTHR24006">
    <property type="entry name" value="UBIQUITIN CARBOXYL-TERMINAL HYDROLASE"/>
    <property type="match status" value="1"/>
</dbReference>
<evidence type="ECO:0000256" key="2">
    <source>
        <dbReference type="ARBA" id="ARBA00012759"/>
    </source>
</evidence>
<dbReference type="CDD" id="cd02257">
    <property type="entry name" value="Peptidase_C19"/>
    <property type="match status" value="1"/>
</dbReference>
<dbReference type="Gene3D" id="3.90.70.10">
    <property type="entry name" value="Cysteine proteinases"/>
    <property type="match status" value="2"/>
</dbReference>
<evidence type="ECO:0000259" key="7">
    <source>
        <dbReference type="PROSITE" id="PS50235"/>
    </source>
</evidence>
<dbReference type="InterPro" id="IPR028889">
    <property type="entry name" value="USP"/>
</dbReference>
<name>A0BQJ4_PARTE</name>
<dbReference type="GO" id="GO:0005634">
    <property type="term" value="C:nucleus"/>
    <property type="evidence" value="ECO:0000318"/>
    <property type="project" value="GO_Central"/>
</dbReference>
<dbReference type="GO" id="GO:0005829">
    <property type="term" value="C:cytosol"/>
    <property type="evidence" value="ECO:0000318"/>
    <property type="project" value="GO_Central"/>
</dbReference>